<evidence type="ECO:0000313" key="4">
    <source>
        <dbReference type="Proteomes" id="UP001261871"/>
    </source>
</evidence>
<evidence type="ECO:0000259" key="1">
    <source>
        <dbReference type="PROSITE" id="PS50835"/>
    </source>
</evidence>
<dbReference type="EMBL" id="JAVDTX010000001">
    <property type="protein sequence ID" value="MDR6843821.1"/>
    <property type="molecule type" value="Genomic_DNA"/>
</dbReference>
<dbReference type="InterPro" id="IPR003961">
    <property type="entry name" value="FN3_dom"/>
</dbReference>
<organism evidence="3 4">
    <name type="scientific">Flavobacterium granuli</name>
    <dbReference type="NCBI Taxonomy" id="280093"/>
    <lineage>
        <taxon>Bacteria</taxon>
        <taxon>Pseudomonadati</taxon>
        <taxon>Bacteroidota</taxon>
        <taxon>Flavobacteriia</taxon>
        <taxon>Flavobacteriales</taxon>
        <taxon>Flavobacteriaceae</taxon>
        <taxon>Flavobacterium</taxon>
    </lineage>
</organism>
<dbReference type="PROSITE" id="PS50835">
    <property type="entry name" value="IG_LIKE"/>
    <property type="match status" value="1"/>
</dbReference>
<dbReference type="Pfam" id="PF21722">
    <property type="entry name" value="Gly_rich_2"/>
    <property type="match status" value="1"/>
</dbReference>
<dbReference type="InterPro" id="IPR049304">
    <property type="entry name" value="Gly_rich_dom"/>
</dbReference>
<keyword evidence="4" id="KW-1185">Reference proteome</keyword>
<reference evidence="3 4" key="1">
    <citation type="submission" date="2023-07" db="EMBL/GenBank/DDBJ databases">
        <title>Sorghum-associated microbial communities from plants grown in Nebraska, USA.</title>
        <authorList>
            <person name="Schachtman D."/>
        </authorList>
    </citation>
    <scope>NUCLEOTIDE SEQUENCE [LARGE SCALE GENOMIC DNA]</scope>
    <source>
        <strain evidence="3 4">BE124</strain>
    </source>
</reference>
<dbReference type="SMART" id="SM00060">
    <property type="entry name" value="FN3"/>
    <property type="match status" value="5"/>
</dbReference>
<feature type="domain" description="Ig-like" evidence="1">
    <location>
        <begin position="375"/>
        <end position="499"/>
    </location>
</feature>
<evidence type="ECO:0008006" key="5">
    <source>
        <dbReference type="Google" id="ProtNLM"/>
    </source>
</evidence>
<dbReference type="InterPro" id="IPR007110">
    <property type="entry name" value="Ig-like_dom"/>
</dbReference>
<protein>
    <recommendedName>
        <fullName evidence="5">Gliding motility-associated C-terminal domain-containing protein</fullName>
    </recommendedName>
</protein>
<proteinExistence type="predicted"/>
<dbReference type="Gene3D" id="2.60.40.10">
    <property type="entry name" value="Immunoglobulins"/>
    <property type="match status" value="2"/>
</dbReference>
<dbReference type="SUPFAM" id="SSF49265">
    <property type="entry name" value="Fibronectin type III"/>
    <property type="match status" value="1"/>
</dbReference>
<gene>
    <name evidence="3" type="ORF">J2W95_000501</name>
</gene>
<dbReference type="Pfam" id="PF19081">
    <property type="entry name" value="Ig_7"/>
    <property type="match status" value="4"/>
</dbReference>
<comment type="caution">
    <text evidence="3">The sequence shown here is derived from an EMBL/GenBank/DDBJ whole genome shotgun (WGS) entry which is preliminary data.</text>
</comment>
<dbReference type="InterPro" id="IPR036179">
    <property type="entry name" value="Ig-like_dom_sf"/>
</dbReference>
<evidence type="ECO:0000259" key="2">
    <source>
        <dbReference type="PROSITE" id="PS50853"/>
    </source>
</evidence>
<dbReference type="Proteomes" id="UP001261871">
    <property type="component" value="Unassembled WGS sequence"/>
</dbReference>
<dbReference type="InterPro" id="IPR044023">
    <property type="entry name" value="Ig_7"/>
</dbReference>
<dbReference type="InterPro" id="IPR013783">
    <property type="entry name" value="Ig-like_fold"/>
</dbReference>
<dbReference type="InterPro" id="IPR036116">
    <property type="entry name" value="FN3_sf"/>
</dbReference>
<dbReference type="SUPFAM" id="SSF48726">
    <property type="entry name" value="Immunoglobulin"/>
    <property type="match status" value="1"/>
</dbReference>
<accession>A0ABU1RYI6</accession>
<name>A0ABU1RYI6_9FLAO</name>
<dbReference type="NCBIfam" id="NF033708">
    <property type="entry name" value="T9SS_Cterm_ChiA"/>
    <property type="match status" value="1"/>
</dbReference>
<sequence length="2149" mass="219000">MKKFYLNLEQYVSKTVVQLWTVLLVFAFGNSVSAQTTTVNLTTPGASTWTVPCGVTSLTVEAWGGGGAGGAATIIPSGGSGGGGGGYSSYVVTVTSGQIINYTIGSGAAGGIGNGGNGGTTTILALTANGGDGGGQNMGTVGAGGASTGGTTNTTGGNGTLGTTTTGQAGGNSTVAGTGGPAVIAESNGNNGIVPGGGGGGGLLLSGVGPSLGGNGADGQIKITYTQPVVIAPSLVTPSSAVSICSGKSTNLSATSAGNTINWYTVSTGGTTIGSSASAAFFSVSPTADTTYYAEAVSPAGCVSVTRTATALVTVNPLPATAIIATPSVPTNICNGSNINLNATSAGNQIYWYTAATAGTNLGNVPSGIDFLRTPTINSTTTYYADARNTTTGCFAATRTATGAITTSAPPTINTQPAITPSNTVCEGSGTRTITITASGVNTYQWRRNGVDLNNSATFSGVNTVTLTITNPATTDSGDYSVMLNGSTCGLVSNNATLTVNALPTPPSVTPNGAAVVVCTTNGSTPLNATSAGNTIYWYTVPTGGTSLGSVGSGGSFPVSAPTATIYYAESRNAATGCISSSRTATASVTSNVLPVITTQPAPTATACVGIGTIAINVVATGVTTFQWRKNGANFTIAPPYSTSVVGNTLTLTITNPPIGDNNATFDVVLNNANATCPVTSSLVTLTVNAIPSAPTAVTPSSAASFCDSSGTINLNATSAGNTIYWYTVATGGTSFGNSASGANLSVTSTSTVTYYAEARAAGCNSTTRTATATITVTQTPVPNIEFTEGRNDDNYTINICGHIATGENDIDVFSGNPNPVGGSNATSFSPGTGQWQVSYDNQVTWVDAPGPSSTKPQYIFEPAYTTFESVPGTYHFRLIITVNGCPGISDVITLTVVGNPTLTPGSVAGNQSSCTAPFDPAGFTQTAAAAVGTPIGGYGFSYQWQSSTDNINFTNITGATGTTYNVPAPGISVTTYYRRYAIYGSAGGGCSEVSNTITVLVGALAPPTVGLITQPTCTVATGDVELSSLPSGTSTINPGGITSTTTTKTLTGLAPGTYNFTVTAPGCASPSGPSANVVINPQPVTPATPVASTTAQPTCPTPKGTIVVTVPAPAANITYTLNKTTAPVSTVTQAVTTFPNLDPGAYSLTATNTTSGCTTTSIPLSVGPVPAPPPIAASVTVQPTCTVTTGTIVITSPAPAANVTYTLTGISPPVTAVPQGGVTFANLNPGTYSVTATNATTGCTSSVLTAGLTVNAVPLPPAVPTASVTVQPNCTVTTGTIVITAPVPAGNVTYTVTGTLPVVAAVTQGTTSFANLAPGNYSVTTTNSTTGCTSSALALTVNTIPANPALPTASVNPQPTCTTPTGTIVVTMPAPAANITYTVIGPSPAVTAVTHLGATFANLAPGDYSVKTTDTATGCVSGALGLTVNPQPTVPAVPSLTAGTITCNNATANWTTIPNVTGYRIDVARDNIFTDILPAYNDLLLGSGAATQNVTGLASGLTFYIRVRAENSCGPSNDSNIITITTGASPTAFSTTLVQPNCVTATGQITVNESAVDPADQYSFDDGVTYQASNTKNLLAAGTYKVRVKNTNGCETLATTVILDPATTTTYSSIGWSNGTPTPLTKAIFAYNYTLTGDLHACSCEVNSGTVTVNSGISLFLENGLDITGSGSIIFEDSSSLIQTNDVDNTGNITYKRNTTEVGKFDFTYWSSPVSPQTLLNLSPTTLSDKYVSWDAVNKVWIKETPGNTMKEGIGYAIRGPQGNLSPAVYNASFIGVPNNGSVPISIAGPGLDYLIGNPYPSALSADAFLEANPILDGTIYFWTHNTPITQSGAFYVYDSDDYASYNGVGGTATQAALNPGINESIPSGKIAAGQSFFTTSNAAGTVTFENTMRLGPVGEILDNSQFFKGTKTKSNISAIKKHRIWLNFSNTEGAFKQLLVGYVTDATNGLDNRFDGANMDSNSYVNFYSINDNKKFSIQGRALPFDIMDQVPLGFRTTIEGTFSINIDQVDGILASLPVYLEDKLTGTTVNLKNGAYSFTTAIGTFDDRFVLRYINSSIKISDYAHILNEINKKVLVSVKNHHIKINSFDQTIENVTIYDLSRRKLYERENINSNEFNVPSFSSTNQFLMVQIRLKNGKWVTEKIVF</sequence>
<feature type="domain" description="Fibronectin type-III" evidence="2">
    <location>
        <begin position="1435"/>
        <end position="1530"/>
    </location>
</feature>
<evidence type="ECO:0000313" key="3">
    <source>
        <dbReference type="EMBL" id="MDR6843821.1"/>
    </source>
</evidence>
<dbReference type="PROSITE" id="PS50853">
    <property type="entry name" value="FN3"/>
    <property type="match status" value="1"/>
</dbReference>
<dbReference type="RefSeq" id="WP_310003595.1">
    <property type="nucleotide sequence ID" value="NZ_JAVDTX010000001.1"/>
</dbReference>